<dbReference type="GO" id="GO:0016226">
    <property type="term" value="P:iron-sulfur cluster assembly"/>
    <property type="evidence" value="ECO:0007669"/>
    <property type="project" value="InterPro"/>
</dbReference>
<dbReference type="GO" id="GO:0005524">
    <property type="term" value="F:ATP binding"/>
    <property type="evidence" value="ECO:0007669"/>
    <property type="project" value="UniProtKB-UniRule"/>
</dbReference>
<dbReference type="FunFam" id="3.40.50.300:FF:001119">
    <property type="entry name" value="Iron-sulfur cluster carrier protein"/>
    <property type="match status" value="1"/>
</dbReference>
<keyword evidence="3 6" id="KW-0067">ATP-binding</keyword>
<dbReference type="Gene3D" id="3.40.50.300">
    <property type="entry name" value="P-loop containing nucleotide triphosphate hydrolases"/>
    <property type="match status" value="1"/>
</dbReference>
<dbReference type="SUPFAM" id="SSF52540">
    <property type="entry name" value="P-loop containing nucleoside triphosphate hydrolases"/>
    <property type="match status" value="1"/>
</dbReference>
<evidence type="ECO:0000256" key="5">
    <source>
        <dbReference type="ARBA" id="ARBA00023014"/>
    </source>
</evidence>
<evidence type="ECO:0000313" key="8">
    <source>
        <dbReference type="Proteomes" id="UP000192907"/>
    </source>
</evidence>
<accession>A0A1Y6CB32</accession>
<keyword evidence="6" id="KW-0378">Hydrolase</keyword>
<dbReference type="InterPro" id="IPR000808">
    <property type="entry name" value="Mrp-like_CS"/>
</dbReference>
<evidence type="ECO:0000256" key="1">
    <source>
        <dbReference type="ARBA" id="ARBA00022723"/>
    </source>
</evidence>
<evidence type="ECO:0000256" key="2">
    <source>
        <dbReference type="ARBA" id="ARBA00022741"/>
    </source>
</evidence>
<dbReference type="PROSITE" id="PS01215">
    <property type="entry name" value="MRP"/>
    <property type="match status" value="1"/>
</dbReference>
<gene>
    <name evidence="7" type="ORF">SAMN06296036_11770</name>
</gene>
<comment type="similarity">
    <text evidence="6">Belongs to the Mrp/NBP35 ATP-binding proteins family.</text>
</comment>
<keyword evidence="2 6" id="KW-0547">Nucleotide-binding</keyword>
<dbReference type="STRING" id="1513793.SAMN06296036_11770"/>
<evidence type="ECO:0000313" key="7">
    <source>
        <dbReference type="EMBL" id="SMF55028.1"/>
    </source>
</evidence>
<keyword evidence="8" id="KW-1185">Reference proteome</keyword>
<keyword evidence="5 6" id="KW-0411">Iron-sulfur</keyword>
<dbReference type="AlphaFoldDB" id="A0A1Y6CB32"/>
<dbReference type="GO" id="GO:0046872">
    <property type="term" value="F:metal ion binding"/>
    <property type="evidence" value="ECO:0007669"/>
    <property type="project" value="UniProtKB-KW"/>
</dbReference>
<dbReference type="HAMAP" id="MF_02040">
    <property type="entry name" value="Mrp_NBP35"/>
    <property type="match status" value="1"/>
</dbReference>
<dbReference type="Pfam" id="PF10609">
    <property type="entry name" value="ParA"/>
    <property type="match status" value="1"/>
</dbReference>
<keyword evidence="4 6" id="KW-0408">Iron</keyword>
<dbReference type="RefSeq" id="WP_132322086.1">
    <property type="nucleotide sequence ID" value="NZ_FWZT01000017.1"/>
</dbReference>
<dbReference type="GO" id="GO:0051539">
    <property type="term" value="F:4 iron, 4 sulfur cluster binding"/>
    <property type="evidence" value="ECO:0007669"/>
    <property type="project" value="TreeGrafter"/>
</dbReference>
<dbReference type="InterPro" id="IPR019591">
    <property type="entry name" value="Mrp/NBP35_ATP-bd"/>
</dbReference>
<evidence type="ECO:0000256" key="6">
    <source>
        <dbReference type="HAMAP-Rule" id="MF_02040"/>
    </source>
</evidence>
<dbReference type="EMBL" id="FWZT01000017">
    <property type="protein sequence ID" value="SMF55028.1"/>
    <property type="molecule type" value="Genomic_DNA"/>
</dbReference>
<evidence type="ECO:0000256" key="4">
    <source>
        <dbReference type="ARBA" id="ARBA00023004"/>
    </source>
</evidence>
<comment type="function">
    <text evidence="6">Binds and transfers iron-sulfur (Fe-S) clusters to target apoproteins. Can hydrolyze ATP.</text>
</comment>
<dbReference type="InterPro" id="IPR044304">
    <property type="entry name" value="NUBPL-like"/>
</dbReference>
<reference evidence="8" key="1">
    <citation type="submission" date="2017-04" db="EMBL/GenBank/DDBJ databases">
        <authorList>
            <person name="Varghese N."/>
            <person name="Submissions S."/>
        </authorList>
    </citation>
    <scope>NUCLEOTIDE SEQUENCE [LARGE SCALE GENOMIC DNA]</scope>
    <source>
        <strain evidence="8">RKEM611</strain>
    </source>
</reference>
<comment type="subunit">
    <text evidence="6">Homodimer.</text>
</comment>
<dbReference type="InterPro" id="IPR027417">
    <property type="entry name" value="P-loop_NTPase"/>
</dbReference>
<protein>
    <recommendedName>
        <fullName evidence="6">Iron-sulfur cluster carrier protein</fullName>
    </recommendedName>
</protein>
<dbReference type="GO" id="GO:0140663">
    <property type="term" value="F:ATP-dependent FeS chaperone activity"/>
    <property type="evidence" value="ECO:0007669"/>
    <property type="project" value="InterPro"/>
</dbReference>
<dbReference type="Proteomes" id="UP000192907">
    <property type="component" value="Unassembled WGS sequence"/>
</dbReference>
<dbReference type="CDD" id="cd02037">
    <property type="entry name" value="Mrp_NBP35"/>
    <property type="match status" value="1"/>
</dbReference>
<dbReference type="InterPro" id="IPR033756">
    <property type="entry name" value="YlxH/NBP35"/>
</dbReference>
<dbReference type="PANTHER" id="PTHR42961:SF2">
    <property type="entry name" value="IRON-SULFUR PROTEIN NUBPL"/>
    <property type="match status" value="1"/>
</dbReference>
<feature type="binding site" evidence="6">
    <location>
        <begin position="130"/>
        <end position="137"/>
    </location>
    <ligand>
        <name>ATP</name>
        <dbReference type="ChEBI" id="CHEBI:30616"/>
    </ligand>
</feature>
<evidence type="ECO:0000256" key="3">
    <source>
        <dbReference type="ARBA" id="ARBA00022840"/>
    </source>
</evidence>
<organism evidence="7 8">
    <name type="scientific">Pseudobacteriovorax antillogorgiicola</name>
    <dbReference type="NCBI Taxonomy" id="1513793"/>
    <lineage>
        <taxon>Bacteria</taxon>
        <taxon>Pseudomonadati</taxon>
        <taxon>Bdellovibrionota</taxon>
        <taxon>Oligoflexia</taxon>
        <taxon>Oligoflexales</taxon>
        <taxon>Pseudobacteriovoracaceae</taxon>
        <taxon>Pseudobacteriovorax</taxon>
    </lineage>
</organism>
<dbReference type="PANTHER" id="PTHR42961">
    <property type="entry name" value="IRON-SULFUR PROTEIN NUBPL"/>
    <property type="match status" value="1"/>
</dbReference>
<proteinExistence type="inferred from homology"/>
<dbReference type="OrthoDB" id="5290492at2"/>
<sequence length="366" mass="39329">MTEQTQQLETLVRERLKHTRGLEELGLDADADPQDRIIAIEATDLGYRVKIASDGLNLNHKVALEGFLVEGIPEDFNISIYFKRLKQTSGISVKSAGPAPMDKPKTGPFGFPIQKRAIPGVSKVIAVSSGKGGVGKSTVSTNLAVSLAKAGQKVGLLDADIYGPSAPLMLGLTGPMPVIGGNRIVPLEGHGVKCVSFGFMTDESNPVIWRGPMVAKALKQMFYETAWGELDYLVIDLPPGTGDVQMTMIEQLPIHAGVIVTTPQNVALLDAHKGLTMFQKLKVPVLGVVENMSHFSCPKCGHEEAIFGDGVKTFSEQRDLPIIGQIPLLSKIREAADSGRPIAADDGYLSSYYSDLAKIVVNQARQ</sequence>
<dbReference type="GO" id="GO:0016887">
    <property type="term" value="F:ATP hydrolysis activity"/>
    <property type="evidence" value="ECO:0007669"/>
    <property type="project" value="UniProtKB-UniRule"/>
</dbReference>
<keyword evidence="1 6" id="KW-0479">Metal-binding</keyword>
<name>A0A1Y6CB32_9BACT</name>